<sequence length="223" mass="24442">METIRMAWQLLRKEFVLEWRNRVAFNGIVLYVACVVFICYLSFHTQAAEVTPEVWSTLFWIVMLFAAVNAAAKSFAQEGRERMFYYYTIASAEAIILSKLIYNVMLLLLLGFVSYAFYSVVMGNPVLSHWLFVSGLGLGAIGLGASLTLISGIASKAGNNGSLMAVLGLPVMVPVLLMTMKLSQSAILGETFYDATDTLLALGAIDAIAASLSVILFPQVWRS</sequence>
<dbReference type="EMBL" id="AP025314">
    <property type="protein sequence ID" value="BDD08342.1"/>
    <property type="molecule type" value="Genomic_DNA"/>
</dbReference>
<evidence type="ECO:0000256" key="4">
    <source>
        <dbReference type="ARBA" id="ARBA00022989"/>
    </source>
</evidence>
<evidence type="ECO:0000256" key="2">
    <source>
        <dbReference type="ARBA" id="ARBA00010544"/>
    </source>
</evidence>
<dbReference type="AlphaFoldDB" id="A0AAU9CN62"/>
<feature type="transmembrane region" description="Helical" evidence="6">
    <location>
        <begin position="21"/>
        <end position="43"/>
    </location>
</feature>
<comment type="similarity">
    <text evidence="2">Belongs to the CcmB/CycW/HelB family.</text>
</comment>
<feature type="transmembrane region" description="Helical" evidence="6">
    <location>
        <begin position="200"/>
        <end position="221"/>
    </location>
</feature>
<organism evidence="7 8">
    <name type="scientific">Fulvitalea axinellae</name>
    <dbReference type="NCBI Taxonomy" id="1182444"/>
    <lineage>
        <taxon>Bacteria</taxon>
        <taxon>Pseudomonadati</taxon>
        <taxon>Bacteroidota</taxon>
        <taxon>Cytophagia</taxon>
        <taxon>Cytophagales</taxon>
        <taxon>Persicobacteraceae</taxon>
        <taxon>Fulvitalea</taxon>
    </lineage>
</organism>
<gene>
    <name evidence="7" type="ORF">FUAX_07740</name>
</gene>
<feature type="transmembrane region" description="Helical" evidence="6">
    <location>
        <begin position="55"/>
        <end position="72"/>
    </location>
</feature>
<evidence type="ECO:0000256" key="5">
    <source>
        <dbReference type="ARBA" id="ARBA00023136"/>
    </source>
</evidence>
<feature type="transmembrane region" description="Helical" evidence="6">
    <location>
        <begin position="162"/>
        <end position="180"/>
    </location>
</feature>
<accession>A0AAU9CN62</accession>
<evidence type="ECO:0000313" key="8">
    <source>
        <dbReference type="Proteomes" id="UP001348817"/>
    </source>
</evidence>
<evidence type="ECO:0000256" key="6">
    <source>
        <dbReference type="SAM" id="Phobius"/>
    </source>
</evidence>
<dbReference type="GO" id="GO:0017004">
    <property type="term" value="P:cytochrome complex assembly"/>
    <property type="evidence" value="ECO:0007669"/>
    <property type="project" value="InterPro"/>
</dbReference>
<dbReference type="KEGG" id="fax:FUAX_07740"/>
<keyword evidence="4 6" id="KW-1133">Transmembrane helix</keyword>
<proteinExistence type="inferred from homology"/>
<dbReference type="Pfam" id="PF03379">
    <property type="entry name" value="CcmB"/>
    <property type="match status" value="1"/>
</dbReference>
<dbReference type="GO" id="GO:0016020">
    <property type="term" value="C:membrane"/>
    <property type="evidence" value="ECO:0007669"/>
    <property type="project" value="UniProtKB-SubCell"/>
</dbReference>
<feature type="transmembrane region" description="Helical" evidence="6">
    <location>
        <begin position="129"/>
        <end position="150"/>
    </location>
</feature>
<keyword evidence="5 6" id="KW-0472">Membrane</keyword>
<keyword evidence="8" id="KW-1185">Reference proteome</keyword>
<evidence type="ECO:0000256" key="3">
    <source>
        <dbReference type="ARBA" id="ARBA00022692"/>
    </source>
</evidence>
<evidence type="ECO:0000256" key="1">
    <source>
        <dbReference type="ARBA" id="ARBA00004141"/>
    </source>
</evidence>
<keyword evidence="3 6" id="KW-0812">Transmembrane</keyword>
<name>A0AAU9CN62_9BACT</name>
<comment type="subcellular location">
    <subcellularLocation>
        <location evidence="1">Membrane</location>
        <topology evidence="1">Multi-pass membrane protein</topology>
    </subcellularLocation>
</comment>
<dbReference type="RefSeq" id="WP_338393608.1">
    <property type="nucleotide sequence ID" value="NZ_AP025314.1"/>
</dbReference>
<dbReference type="InterPro" id="IPR003544">
    <property type="entry name" value="Cyt_c_biogenesis_CcmB"/>
</dbReference>
<evidence type="ECO:0000313" key="7">
    <source>
        <dbReference type="EMBL" id="BDD08342.1"/>
    </source>
</evidence>
<dbReference type="Proteomes" id="UP001348817">
    <property type="component" value="Chromosome"/>
</dbReference>
<reference evidence="7 8" key="1">
    <citation type="submission" date="2021-12" db="EMBL/GenBank/DDBJ databases">
        <title>Genome sequencing of bacteria with rrn-lacking chromosome and rrn-plasmid.</title>
        <authorList>
            <person name="Anda M."/>
            <person name="Iwasaki W."/>
        </authorList>
    </citation>
    <scope>NUCLEOTIDE SEQUENCE [LARGE SCALE GENOMIC DNA]</scope>
    <source>
        <strain evidence="7 8">DSM 100852</strain>
    </source>
</reference>
<dbReference type="GO" id="GO:0015232">
    <property type="term" value="F:heme transmembrane transporter activity"/>
    <property type="evidence" value="ECO:0007669"/>
    <property type="project" value="InterPro"/>
</dbReference>
<protein>
    <submittedName>
        <fullName evidence="7">Cytochrome C biogenesis protein CcmB</fullName>
    </submittedName>
</protein>
<feature type="transmembrane region" description="Helical" evidence="6">
    <location>
        <begin position="84"/>
        <end position="117"/>
    </location>
</feature>